<dbReference type="RefSeq" id="WP_065789894.1">
    <property type="nucleotide sequence ID" value="NZ_MAUJ01000001.1"/>
</dbReference>
<comment type="caution">
    <text evidence="2">The sequence shown here is derived from an EMBL/GenBank/DDBJ whole genome shotgun (WGS) entry which is preliminary data.</text>
</comment>
<dbReference type="Proteomes" id="UP000093366">
    <property type="component" value="Unassembled WGS sequence"/>
</dbReference>
<accession>A0A1C0TX38</accession>
<dbReference type="PROSITE" id="PS51257">
    <property type="entry name" value="PROKAR_LIPOPROTEIN"/>
    <property type="match status" value="1"/>
</dbReference>
<evidence type="ECO:0000313" key="3">
    <source>
        <dbReference type="Proteomes" id="UP000093366"/>
    </source>
</evidence>
<proteinExistence type="predicted"/>
<evidence type="ECO:0000313" key="2">
    <source>
        <dbReference type="EMBL" id="OCQ23890.1"/>
    </source>
</evidence>
<name>A0A1C0TX38_9GAMM</name>
<reference evidence="3" key="1">
    <citation type="submission" date="2016-07" db="EMBL/GenBank/DDBJ databases">
        <authorList>
            <person name="Florea S."/>
            <person name="Webb J.S."/>
            <person name="Jaromczyk J."/>
            <person name="Schardl C.L."/>
        </authorList>
    </citation>
    <scope>NUCLEOTIDE SEQUENCE [LARGE SCALE GENOMIC DNA]</scope>
    <source>
        <strain evidence="3">IPB1</strain>
    </source>
</reference>
<dbReference type="EMBL" id="MAUJ01000001">
    <property type="protein sequence ID" value="OCQ23890.1"/>
    <property type="molecule type" value="Genomic_DNA"/>
</dbReference>
<organism evidence="2 3">
    <name type="scientific">Pseudoalteromonas luteoviolacea</name>
    <dbReference type="NCBI Taxonomy" id="43657"/>
    <lineage>
        <taxon>Bacteria</taxon>
        <taxon>Pseudomonadati</taxon>
        <taxon>Pseudomonadota</taxon>
        <taxon>Gammaproteobacteria</taxon>
        <taxon>Alteromonadales</taxon>
        <taxon>Pseudoalteromonadaceae</taxon>
        <taxon>Pseudoalteromonas</taxon>
    </lineage>
</organism>
<feature type="chain" id="PRO_5008646548" description="EscJ/YscJ/HrcJ family type III secretion inner membrane ring protein" evidence="1">
    <location>
        <begin position="25"/>
        <end position="101"/>
    </location>
</feature>
<dbReference type="OrthoDB" id="5700077at2"/>
<evidence type="ECO:0000256" key="1">
    <source>
        <dbReference type="SAM" id="SignalP"/>
    </source>
</evidence>
<sequence length="101" mass="11225">MTKTIQPQLLLCILCTLLFGCTHTTTVHVFGKYLTDEELNKLHIALNEQGLEVDTNNLDFPTSISQNTILHSLMLRDPSAVESVRSIAIQQGFEIADIQGL</sequence>
<keyword evidence="1" id="KW-0732">Signal</keyword>
<evidence type="ECO:0008006" key="4">
    <source>
        <dbReference type="Google" id="ProtNLM"/>
    </source>
</evidence>
<protein>
    <recommendedName>
        <fullName evidence="4">EscJ/YscJ/HrcJ family type III secretion inner membrane ring protein</fullName>
    </recommendedName>
</protein>
<gene>
    <name evidence="2" type="ORF">A7985_08105</name>
</gene>
<dbReference type="AlphaFoldDB" id="A0A1C0TX38"/>
<feature type="signal peptide" evidence="1">
    <location>
        <begin position="1"/>
        <end position="24"/>
    </location>
</feature>